<dbReference type="SUPFAM" id="SSF51197">
    <property type="entry name" value="Clavaminate synthase-like"/>
    <property type="match status" value="1"/>
</dbReference>
<dbReference type="PROSITE" id="PS51184">
    <property type="entry name" value="JMJC"/>
    <property type="match status" value="1"/>
</dbReference>
<dbReference type="Pfam" id="PF13621">
    <property type="entry name" value="Cupin_8"/>
    <property type="match status" value="1"/>
</dbReference>
<dbReference type="EMBL" id="CP063845">
    <property type="protein sequence ID" value="UFP96634.1"/>
    <property type="molecule type" value="Genomic_DNA"/>
</dbReference>
<evidence type="ECO:0000313" key="3">
    <source>
        <dbReference type="Proteomes" id="UP001054846"/>
    </source>
</evidence>
<organism evidence="2 3">
    <name type="scientific">Gloeobacter morelensis MG652769</name>
    <dbReference type="NCBI Taxonomy" id="2781736"/>
    <lineage>
        <taxon>Bacteria</taxon>
        <taxon>Bacillati</taxon>
        <taxon>Cyanobacteriota</taxon>
        <taxon>Cyanophyceae</taxon>
        <taxon>Gloeobacterales</taxon>
        <taxon>Gloeobacteraceae</taxon>
        <taxon>Gloeobacter</taxon>
        <taxon>Gloeobacter morelensis</taxon>
    </lineage>
</organism>
<sequence length="324" mass="37984">MERVRKLDKGSRFCGGLEAIASGRPRRDYRYQKVSAMKNLDAVKYMDQPTLEQFEEAVKQHQLVVIRGLGQTLSKNNTYSLDLLEKVVENRWIEVIRVASRYYQWDPKNRVPFARVPFAEFRDRITTETFEGPRVYLQDDINNFPALRKYYQEPVYLTGRQVRRTKLWVSGAGLVTPLHYDSVEVLHWMMAGSKRFVCFRPGLRGFYPHSIASTGPSFSQVNPDFPDLERFPHFRHTWPIEFTLKAGELLYIPAFYWHQVESLDSYNASINFLWLASKGKNLRYFPEFGRCLPFLIWQNQKIQRAKRKENNRASGALERGNTPG</sequence>
<dbReference type="PANTHER" id="PTHR12461">
    <property type="entry name" value="HYPOXIA-INDUCIBLE FACTOR 1 ALPHA INHIBITOR-RELATED"/>
    <property type="match status" value="1"/>
</dbReference>
<dbReference type="InterPro" id="IPR041667">
    <property type="entry name" value="Cupin_8"/>
</dbReference>
<evidence type="ECO:0000313" key="2">
    <source>
        <dbReference type="EMBL" id="UFP96634.1"/>
    </source>
</evidence>
<dbReference type="RefSeq" id="WP_230843886.1">
    <property type="nucleotide sequence ID" value="NZ_CP063845.1"/>
</dbReference>
<keyword evidence="3" id="KW-1185">Reference proteome</keyword>
<gene>
    <name evidence="2" type="ORF">ISF26_10670</name>
</gene>
<dbReference type="InterPro" id="IPR014710">
    <property type="entry name" value="RmlC-like_jellyroll"/>
</dbReference>
<evidence type="ECO:0000259" key="1">
    <source>
        <dbReference type="PROSITE" id="PS51184"/>
    </source>
</evidence>
<proteinExistence type="predicted"/>
<dbReference type="SMART" id="SM00558">
    <property type="entry name" value="JmjC"/>
    <property type="match status" value="1"/>
</dbReference>
<name>A0ABY3PSQ0_9CYAN</name>
<dbReference type="Proteomes" id="UP001054846">
    <property type="component" value="Chromosome"/>
</dbReference>
<dbReference type="Gene3D" id="2.60.120.10">
    <property type="entry name" value="Jelly Rolls"/>
    <property type="match status" value="1"/>
</dbReference>
<accession>A0ABY3PSQ0</accession>
<reference evidence="2 3" key="1">
    <citation type="journal article" date="2021" name="Genome Biol. Evol.">
        <title>Complete Genome Sequencing of a Novel Gloeobacter Species from a Waterfall Cave in Mexico.</title>
        <authorList>
            <person name="Saw J.H."/>
            <person name="Cardona T."/>
            <person name="Montejano G."/>
        </authorList>
    </citation>
    <scope>NUCLEOTIDE SEQUENCE [LARGE SCALE GENOMIC DNA]</scope>
    <source>
        <strain evidence="2">MG652769</strain>
    </source>
</reference>
<protein>
    <submittedName>
        <fullName evidence="2">Cupin-like domain-containing protein</fullName>
    </submittedName>
</protein>
<dbReference type="PANTHER" id="PTHR12461:SF105">
    <property type="entry name" value="HYPOXIA-INDUCIBLE FACTOR 1-ALPHA INHIBITOR"/>
    <property type="match status" value="1"/>
</dbReference>
<feature type="domain" description="JmjC" evidence="1">
    <location>
        <begin position="133"/>
        <end position="291"/>
    </location>
</feature>
<dbReference type="InterPro" id="IPR003347">
    <property type="entry name" value="JmjC_dom"/>
</dbReference>